<evidence type="ECO:0000313" key="1">
    <source>
        <dbReference type="EMBL" id="CAG5130146.1"/>
    </source>
</evidence>
<gene>
    <name evidence="1" type="ORF">CUNI_LOCUS15704</name>
</gene>
<keyword evidence="2" id="KW-1185">Reference proteome</keyword>
<protein>
    <submittedName>
        <fullName evidence="1">Uncharacterized protein</fullName>
    </submittedName>
</protein>
<dbReference type="Pfam" id="PF13151">
    <property type="entry name" value="DUF3990"/>
    <property type="match status" value="1"/>
</dbReference>
<dbReference type="SUPFAM" id="SSF56399">
    <property type="entry name" value="ADP-ribosylation"/>
    <property type="match status" value="1"/>
</dbReference>
<organism evidence="1 2">
    <name type="scientific">Candidula unifasciata</name>
    <dbReference type="NCBI Taxonomy" id="100452"/>
    <lineage>
        <taxon>Eukaryota</taxon>
        <taxon>Metazoa</taxon>
        <taxon>Spiralia</taxon>
        <taxon>Lophotrochozoa</taxon>
        <taxon>Mollusca</taxon>
        <taxon>Gastropoda</taxon>
        <taxon>Heterobranchia</taxon>
        <taxon>Euthyneura</taxon>
        <taxon>Panpulmonata</taxon>
        <taxon>Eupulmonata</taxon>
        <taxon>Stylommatophora</taxon>
        <taxon>Helicina</taxon>
        <taxon>Helicoidea</taxon>
        <taxon>Geomitridae</taxon>
        <taxon>Candidula</taxon>
    </lineage>
</organism>
<dbReference type="Gene3D" id="3.90.175.10">
    <property type="entry name" value="Diphtheria Toxin, domain 1"/>
    <property type="match status" value="1"/>
</dbReference>
<name>A0A8S3ZS63_9EUPU</name>
<evidence type="ECO:0000313" key="2">
    <source>
        <dbReference type="Proteomes" id="UP000678393"/>
    </source>
</evidence>
<dbReference type="Proteomes" id="UP000678393">
    <property type="component" value="Unassembled WGS sequence"/>
</dbReference>
<comment type="caution">
    <text evidence="1">The sequence shown here is derived from an EMBL/GenBank/DDBJ whole genome shotgun (WGS) entry which is preliminary data.</text>
</comment>
<accession>A0A8S3ZS63</accession>
<sequence length="239" mass="27458">MQTQRLPGAVHDFQHNTRDKWLQVRIQRPAEAEPAGSLHEGDIFVYNTNIFPLHDFILNRFKDSVPGKELFYHGTTRDSAISIIERGIDVTMSKRPVDFSYGKGFYVTDNYGKAVEWSQRKGEFDGSKPAIIVFKIDSNNRRHETHLSLNVDNVTNRKFWECVVSHFRHKETSPDIARILRDVKYIEGPVSINTSLEEEEIPTPSEFGRFRQLCICNQGYAKSFGSLANIMCVIFIVDS</sequence>
<dbReference type="AlphaFoldDB" id="A0A8S3ZS63"/>
<dbReference type="EMBL" id="CAJHNH020003868">
    <property type="protein sequence ID" value="CAG5130146.1"/>
    <property type="molecule type" value="Genomic_DNA"/>
</dbReference>
<reference evidence="1" key="1">
    <citation type="submission" date="2021-04" db="EMBL/GenBank/DDBJ databases">
        <authorList>
            <consortium name="Molecular Ecology Group"/>
        </authorList>
    </citation>
    <scope>NUCLEOTIDE SEQUENCE</scope>
</reference>
<proteinExistence type="predicted"/>
<dbReference type="InterPro" id="IPR025051">
    <property type="entry name" value="DUF3990"/>
</dbReference>
<dbReference type="OrthoDB" id="5947100at2759"/>